<dbReference type="AlphaFoldDB" id="A0A084WTD1"/>
<reference evidence="2 4" key="1">
    <citation type="journal article" date="2014" name="BMC Genomics">
        <title>Genome sequence of Anopheles sinensis provides insight into genetics basis of mosquito competence for malaria parasites.</title>
        <authorList>
            <person name="Zhou D."/>
            <person name="Zhang D."/>
            <person name="Ding G."/>
            <person name="Shi L."/>
            <person name="Hou Q."/>
            <person name="Ye Y."/>
            <person name="Xu Y."/>
            <person name="Zhou H."/>
            <person name="Xiong C."/>
            <person name="Li S."/>
            <person name="Yu J."/>
            <person name="Hong S."/>
            <person name="Yu X."/>
            <person name="Zou P."/>
            <person name="Chen C."/>
            <person name="Chang X."/>
            <person name="Wang W."/>
            <person name="Lv Y."/>
            <person name="Sun Y."/>
            <person name="Ma L."/>
            <person name="Shen B."/>
            <person name="Zhu C."/>
        </authorList>
    </citation>
    <scope>NUCLEOTIDE SEQUENCE [LARGE SCALE GENOMIC DNA]</scope>
</reference>
<gene>
    <name evidence="2" type="ORF">ZHAS_00021983</name>
</gene>
<evidence type="ECO:0000256" key="1">
    <source>
        <dbReference type="SAM" id="MobiDB-lite"/>
    </source>
</evidence>
<dbReference type="VEuPathDB" id="VectorBase:ASIC021983"/>
<dbReference type="Proteomes" id="UP000030765">
    <property type="component" value="Unassembled WGS sequence"/>
</dbReference>
<proteinExistence type="predicted"/>
<name>A0A084WTD1_ANOSI</name>
<evidence type="ECO:0000313" key="2">
    <source>
        <dbReference type="EMBL" id="KFB53475.1"/>
    </source>
</evidence>
<feature type="region of interest" description="Disordered" evidence="1">
    <location>
        <begin position="50"/>
        <end position="75"/>
    </location>
</feature>
<dbReference type="EMBL" id="ATLV01026883">
    <property type="status" value="NOT_ANNOTATED_CDS"/>
    <property type="molecule type" value="Genomic_DNA"/>
</dbReference>
<reference evidence="3" key="2">
    <citation type="submission" date="2020-05" db="UniProtKB">
        <authorList>
            <consortium name="EnsemblMetazoa"/>
        </authorList>
    </citation>
    <scope>IDENTIFICATION</scope>
</reference>
<accession>A0A084WTD1</accession>
<evidence type="ECO:0000313" key="3">
    <source>
        <dbReference type="EnsemblMetazoa" id="ASIC021983-PA"/>
    </source>
</evidence>
<keyword evidence="4" id="KW-1185">Reference proteome</keyword>
<sequence length="126" mass="13886">MLPPPSARTSANCSASCSRHLELHEPQMQPLQDTTRQSLASCESMLAFEDEPTRTNLHGSDPDPPMAGSSSLKGSVLAERRQSQCCVACLLFSGAQIFEQMPEYLCRKSMRQVGALGKRKMGQEWL</sequence>
<protein>
    <submittedName>
        <fullName evidence="2 3">Uncharacterized protein</fullName>
    </submittedName>
</protein>
<dbReference type="EnsemblMetazoa" id="ASIC021983-RA">
    <property type="protein sequence ID" value="ASIC021983-PA"/>
    <property type="gene ID" value="ASIC021983"/>
</dbReference>
<organism evidence="2">
    <name type="scientific">Anopheles sinensis</name>
    <name type="common">Mosquito</name>
    <dbReference type="NCBI Taxonomy" id="74873"/>
    <lineage>
        <taxon>Eukaryota</taxon>
        <taxon>Metazoa</taxon>
        <taxon>Ecdysozoa</taxon>
        <taxon>Arthropoda</taxon>
        <taxon>Hexapoda</taxon>
        <taxon>Insecta</taxon>
        <taxon>Pterygota</taxon>
        <taxon>Neoptera</taxon>
        <taxon>Endopterygota</taxon>
        <taxon>Diptera</taxon>
        <taxon>Nematocera</taxon>
        <taxon>Culicoidea</taxon>
        <taxon>Culicidae</taxon>
        <taxon>Anophelinae</taxon>
        <taxon>Anopheles</taxon>
    </lineage>
</organism>
<dbReference type="EMBL" id="KE525420">
    <property type="protein sequence ID" value="KFB53475.1"/>
    <property type="molecule type" value="Genomic_DNA"/>
</dbReference>
<evidence type="ECO:0000313" key="4">
    <source>
        <dbReference type="Proteomes" id="UP000030765"/>
    </source>
</evidence>